<evidence type="ECO:0000313" key="2">
    <source>
        <dbReference type="EMBL" id="SFG87089.1"/>
    </source>
</evidence>
<feature type="domain" description="HTH cro/C1-type" evidence="1">
    <location>
        <begin position="63"/>
        <end position="117"/>
    </location>
</feature>
<name>A0A1I2VF82_9BACL</name>
<proteinExistence type="predicted"/>
<dbReference type="CDD" id="cd00093">
    <property type="entry name" value="HTH_XRE"/>
    <property type="match status" value="1"/>
</dbReference>
<dbReference type="STRING" id="269670.SAMN02982927_03048"/>
<dbReference type="SUPFAM" id="SSF47413">
    <property type="entry name" value="lambda repressor-like DNA-binding domains"/>
    <property type="match status" value="1"/>
</dbReference>
<dbReference type="EMBL" id="FOOY01000026">
    <property type="protein sequence ID" value="SFG87089.1"/>
    <property type="molecule type" value="Genomic_DNA"/>
</dbReference>
<dbReference type="AlphaFoldDB" id="A0A1I2VF82"/>
<dbReference type="InterPro" id="IPR001387">
    <property type="entry name" value="Cro/C1-type_HTH"/>
</dbReference>
<dbReference type="InterPro" id="IPR010982">
    <property type="entry name" value="Lambda_DNA-bd_dom_sf"/>
</dbReference>
<dbReference type="Pfam" id="PF01381">
    <property type="entry name" value="HTH_3"/>
    <property type="match status" value="1"/>
</dbReference>
<dbReference type="Gene3D" id="1.10.260.40">
    <property type="entry name" value="lambda repressor-like DNA-binding domains"/>
    <property type="match status" value="1"/>
</dbReference>
<dbReference type="SMART" id="SM00530">
    <property type="entry name" value="HTH_XRE"/>
    <property type="match status" value="1"/>
</dbReference>
<accession>A0A1I2VF82</accession>
<evidence type="ECO:0000259" key="1">
    <source>
        <dbReference type="PROSITE" id="PS50943"/>
    </source>
</evidence>
<sequence length="165" mass="19312">MGKINIYLRTVDFKEKLQTLYERLKGEEPSPFFGHTLSRSRLSNFETSFSRQNKKQKTLIEMLNEHLAAKEMTQQQLAMRSYLTKGYISNIFNRRINPSKSKLFQIALALELSLEETARLLKTRGFLLNDSDDGDKVIIACIENQEYDLDNVHDLMEEYAHIEFL</sequence>
<protein>
    <submittedName>
        <fullName evidence="2">Helix-turn-helix</fullName>
    </submittedName>
</protein>
<dbReference type="PROSITE" id="PS50943">
    <property type="entry name" value="HTH_CROC1"/>
    <property type="match status" value="1"/>
</dbReference>
<evidence type="ECO:0000313" key="3">
    <source>
        <dbReference type="Proteomes" id="UP000198752"/>
    </source>
</evidence>
<keyword evidence="3" id="KW-1185">Reference proteome</keyword>
<dbReference type="OrthoDB" id="6194521at2"/>
<organism evidence="2 3">
    <name type="scientific">Sporolactobacillus nakayamae</name>
    <dbReference type="NCBI Taxonomy" id="269670"/>
    <lineage>
        <taxon>Bacteria</taxon>
        <taxon>Bacillati</taxon>
        <taxon>Bacillota</taxon>
        <taxon>Bacilli</taxon>
        <taxon>Bacillales</taxon>
        <taxon>Sporolactobacillaceae</taxon>
        <taxon>Sporolactobacillus</taxon>
    </lineage>
</organism>
<gene>
    <name evidence="2" type="ORF">SAMN02982927_03048</name>
</gene>
<dbReference type="RefSeq" id="WP_093674432.1">
    <property type="nucleotide sequence ID" value="NZ_FOOY01000026.1"/>
</dbReference>
<dbReference type="GO" id="GO:0003677">
    <property type="term" value="F:DNA binding"/>
    <property type="evidence" value="ECO:0007669"/>
    <property type="project" value="InterPro"/>
</dbReference>
<reference evidence="3" key="1">
    <citation type="submission" date="2016-10" db="EMBL/GenBank/DDBJ databases">
        <authorList>
            <person name="Varghese N."/>
            <person name="Submissions S."/>
        </authorList>
    </citation>
    <scope>NUCLEOTIDE SEQUENCE [LARGE SCALE GENOMIC DNA]</scope>
    <source>
        <strain evidence="3">ATCC 700379</strain>
    </source>
</reference>
<dbReference type="Proteomes" id="UP000198752">
    <property type="component" value="Unassembled WGS sequence"/>
</dbReference>